<protein>
    <submittedName>
        <fullName evidence="1">DUF2332 domain-containing protein</fullName>
    </submittedName>
</protein>
<keyword evidence="2" id="KW-1185">Reference proteome</keyword>
<dbReference type="InterPro" id="IPR011200">
    <property type="entry name" value="UCP012608"/>
</dbReference>
<proteinExistence type="predicted"/>
<organism evidence="1 2">
    <name type="scientific">Streptomyces lusitanus</name>
    <dbReference type="NCBI Taxonomy" id="68232"/>
    <lineage>
        <taxon>Bacteria</taxon>
        <taxon>Bacillati</taxon>
        <taxon>Actinomycetota</taxon>
        <taxon>Actinomycetes</taxon>
        <taxon>Kitasatosporales</taxon>
        <taxon>Streptomycetaceae</taxon>
        <taxon>Streptomyces</taxon>
    </lineage>
</organism>
<accession>A0ABU3JL29</accession>
<dbReference type="Pfam" id="PF10094">
    <property type="entry name" value="DUF2332"/>
    <property type="match status" value="1"/>
</dbReference>
<name>A0ABU3JL29_9ACTN</name>
<gene>
    <name evidence="1" type="ORF">QNO04_04235</name>
</gene>
<evidence type="ECO:0000313" key="2">
    <source>
        <dbReference type="Proteomes" id="UP001249760"/>
    </source>
</evidence>
<comment type="caution">
    <text evidence="1">The sequence shown here is derived from an EMBL/GenBank/DDBJ whole genome shotgun (WGS) entry which is preliminary data.</text>
</comment>
<dbReference type="EMBL" id="JASKMA010000003">
    <property type="protein sequence ID" value="MDT6982656.1"/>
    <property type="molecule type" value="Genomic_DNA"/>
</dbReference>
<reference evidence="1 2" key="1">
    <citation type="submission" date="2023-05" db="EMBL/GenBank/DDBJ databases">
        <title>Streptomyces fuscus sp. nov., a brown-black pigment producing actinomyces isolated from dry sand of Sea duck farm.</title>
        <authorList>
            <person name="Xie J."/>
            <person name="Shen N."/>
        </authorList>
    </citation>
    <scope>NUCLEOTIDE SEQUENCE [LARGE SCALE GENOMIC DNA]</scope>
    <source>
        <strain evidence="1 2">CGMCC 4.1745</strain>
    </source>
</reference>
<dbReference type="RefSeq" id="WP_394306421.1">
    <property type="nucleotide sequence ID" value="NZ_JASKMA010000003.1"/>
</dbReference>
<sequence>MNDTTGCHFRPDLHALAERYRAFAVHQAAGTSPTLRRWAEAVADDPALLAPLASLPPGKQQPNLVFAAARWHGARPGDADSLRELFATRWVAFAATVRTRATQTNEPARCGALLLGLQRVEGPVALLEIGASAGLCLIPERYSYEFNGEARCEAVSGVGGPAGGAGLVTGGAGPTNGAEPVNRAARPVSGPAGPVTLDIRLGPALAPPTAVPDIVWRAGLDLHPLDPADPDSLAWLRTLVWPEHETRRARLTAAAALVAEEGVRVTAGDLMTADLARLAAGAPRDATLVVTHCATLAYLDEPARRAAVEEIGRLGAHRLSFEARGVDPAVPRIDAPLTPDTLFVAALDGVPYALGNGHGTMLTRP</sequence>
<dbReference type="Proteomes" id="UP001249760">
    <property type="component" value="Unassembled WGS sequence"/>
</dbReference>
<evidence type="ECO:0000313" key="1">
    <source>
        <dbReference type="EMBL" id="MDT6982656.1"/>
    </source>
</evidence>